<dbReference type="AlphaFoldDB" id="A0A5B1M559"/>
<protein>
    <submittedName>
        <fullName evidence="2">DUF3883 domain-containing protein</fullName>
    </submittedName>
</protein>
<name>A0A5B1M559_9ACTN</name>
<sequence length="251" mass="27573">MDLEELLRGGLTRATDAGRLGVKATDLTETELDELLTLCVDFLWDKRTEPSPRIDGWWLSAGGIRPWWEQDAHLDEREALSLRSLRTEVYDVLEERGLIVKGPGNVVPIHVSPPEMRRGTQSATELITVTATGAGYGDPVTNAQVEKAAMDLVATTYRNQGWDVEDVSARKVGWDLTARRAGDELHLEVKGVSGTKPTILLTRNEHATAGTDPAWRLAVVTQALTSATLTEFIPEQVLSASVPHVFRVQLA</sequence>
<evidence type="ECO:0000259" key="1">
    <source>
        <dbReference type="Pfam" id="PF13020"/>
    </source>
</evidence>
<gene>
    <name evidence="2" type="ORF">F0U47_11995</name>
</gene>
<evidence type="ECO:0000313" key="2">
    <source>
        <dbReference type="EMBL" id="KAA1426897.1"/>
    </source>
</evidence>
<feature type="domain" description="Protein NO VEIN C-terminal" evidence="1">
    <location>
        <begin position="145"/>
        <end position="227"/>
    </location>
</feature>
<organism evidence="2 3">
    <name type="scientific">Nocardioides antri</name>
    <dbReference type="NCBI Taxonomy" id="2607659"/>
    <lineage>
        <taxon>Bacteria</taxon>
        <taxon>Bacillati</taxon>
        <taxon>Actinomycetota</taxon>
        <taxon>Actinomycetes</taxon>
        <taxon>Propionibacteriales</taxon>
        <taxon>Nocardioidaceae</taxon>
        <taxon>Nocardioides</taxon>
    </lineage>
</organism>
<dbReference type="Pfam" id="PF13020">
    <property type="entry name" value="NOV_C"/>
    <property type="match status" value="1"/>
</dbReference>
<proteinExistence type="predicted"/>
<comment type="caution">
    <text evidence="2">The sequence shown here is derived from an EMBL/GenBank/DDBJ whole genome shotgun (WGS) entry which is preliminary data.</text>
</comment>
<accession>A0A5B1M559</accession>
<reference evidence="2 3" key="1">
    <citation type="submission" date="2019-09" db="EMBL/GenBank/DDBJ databases">
        <title>Nocardioides panacisoli sp. nov., isolated from the soil of a ginseng field.</title>
        <authorList>
            <person name="Cho C."/>
        </authorList>
    </citation>
    <scope>NUCLEOTIDE SEQUENCE [LARGE SCALE GENOMIC DNA]</scope>
    <source>
        <strain evidence="2 3">BN140041</strain>
    </source>
</reference>
<keyword evidence="3" id="KW-1185">Reference proteome</keyword>
<dbReference type="InterPro" id="IPR024975">
    <property type="entry name" value="NOV_C"/>
</dbReference>
<dbReference type="RefSeq" id="WP_149750724.1">
    <property type="nucleotide sequence ID" value="NZ_VUJW01000005.1"/>
</dbReference>
<dbReference type="Proteomes" id="UP000324351">
    <property type="component" value="Unassembled WGS sequence"/>
</dbReference>
<reference evidence="2 3" key="2">
    <citation type="submission" date="2019-09" db="EMBL/GenBank/DDBJ databases">
        <authorList>
            <person name="Jin C."/>
        </authorList>
    </citation>
    <scope>NUCLEOTIDE SEQUENCE [LARGE SCALE GENOMIC DNA]</scope>
    <source>
        <strain evidence="2 3">BN140041</strain>
    </source>
</reference>
<evidence type="ECO:0000313" key="3">
    <source>
        <dbReference type="Proteomes" id="UP000324351"/>
    </source>
</evidence>
<dbReference type="EMBL" id="VUJW01000005">
    <property type="protein sequence ID" value="KAA1426897.1"/>
    <property type="molecule type" value="Genomic_DNA"/>
</dbReference>